<gene>
    <name evidence="17" type="primary">uppP</name>
    <name evidence="18" type="ORF">PA27867_3864</name>
</gene>
<feature type="transmembrane region" description="Helical" evidence="17">
    <location>
        <begin position="255"/>
        <end position="274"/>
    </location>
</feature>
<dbReference type="AlphaFoldDB" id="A0A1B1BQG4"/>
<evidence type="ECO:0000256" key="12">
    <source>
        <dbReference type="ARBA" id="ARBA00023251"/>
    </source>
</evidence>
<keyword evidence="12 17" id="KW-0046">Antibiotic resistance</keyword>
<evidence type="ECO:0000256" key="10">
    <source>
        <dbReference type="ARBA" id="ARBA00022989"/>
    </source>
</evidence>
<evidence type="ECO:0000256" key="1">
    <source>
        <dbReference type="ARBA" id="ARBA00004651"/>
    </source>
</evidence>
<dbReference type="GO" id="GO:0071555">
    <property type="term" value="P:cell wall organization"/>
    <property type="evidence" value="ECO:0007669"/>
    <property type="project" value="UniProtKB-KW"/>
</dbReference>
<keyword evidence="13 17" id="KW-0961">Cell wall biogenesis/degradation</keyword>
<feature type="transmembrane region" description="Helical" evidence="17">
    <location>
        <begin position="80"/>
        <end position="102"/>
    </location>
</feature>
<evidence type="ECO:0000256" key="13">
    <source>
        <dbReference type="ARBA" id="ARBA00023316"/>
    </source>
</evidence>
<evidence type="ECO:0000256" key="17">
    <source>
        <dbReference type="HAMAP-Rule" id="MF_01006"/>
    </source>
</evidence>
<dbReference type="InterPro" id="IPR003824">
    <property type="entry name" value="UppP"/>
</dbReference>
<dbReference type="PANTHER" id="PTHR30622">
    <property type="entry name" value="UNDECAPRENYL-DIPHOSPHATASE"/>
    <property type="match status" value="1"/>
</dbReference>
<comment type="function">
    <text evidence="17">Catalyzes the dephosphorylation of undecaprenyl diphosphate (UPP). Confers resistance to bacitracin.</text>
</comment>
<evidence type="ECO:0000256" key="9">
    <source>
        <dbReference type="ARBA" id="ARBA00022984"/>
    </source>
</evidence>
<accession>A0A1B1BQG4</accession>
<evidence type="ECO:0000256" key="3">
    <source>
        <dbReference type="ARBA" id="ARBA00012374"/>
    </source>
</evidence>
<evidence type="ECO:0000256" key="11">
    <source>
        <dbReference type="ARBA" id="ARBA00023136"/>
    </source>
</evidence>
<feature type="transmembrane region" description="Helical" evidence="17">
    <location>
        <begin position="34"/>
        <end position="53"/>
    </location>
</feature>
<dbReference type="GO" id="GO:0009252">
    <property type="term" value="P:peptidoglycan biosynthetic process"/>
    <property type="evidence" value="ECO:0007669"/>
    <property type="project" value="UniProtKB-KW"/>
</dbReference>
<keyword evidence="19" id="KW-1185">Reference proteome</keyword>
<evidence type="ECO:0000256" key="5">
    <source>
        <dbReference type="ARBA" id="ARBA00022475"/>
    </source>
</evidence>
<evidence type="ECO:0000256" key="2">
    <source>
        <dbReference type="ARBA" id="ARBA00010621"/>
    </source>
</evidence>
<dbReference type="Pfam" id="PF02673">
    <property type="entry name" value="BacA"/>
    <property type="match status" value="1"/>
</dbReference>
<keyword evidence="6 17" id="KW-0812">Transmembrane</keyword>
<comment type="catalytic activity">
    <reaction evidence="16 17">
        <text>di-trans,octa-cis-undecaprenyl diphosphate + H2O = di-trans,octa-cis-undecaprenyl phosphate + phosphate + H(+)</text>
        <dbReference type="Rhea" id="RHEA:28094"/>
        <dbReference type="ChEBI" id="CHEBI:15377"/>
        <dbReference type="ChEBI" id="CHEBI:15378"/>
        <dbReference type="ChEBI" id="CHEBI:43474"/>
        <dbReference type="ChEBI" id="CHEBI:58405"/>
        <dbReference type="ChEBI" id="CHEBI:60392"/>
        <dbReference type="EC" id="3.6.1.27"/>
    </reaction>
</comment>
<keyword evidence="10 17" id="KW-1133">Transmembrane helix</keyword>
<evidence type="ECO:0000256" key="6">
    <source>
        <dbReference type="ARBA" id="ARBA00022692"/>
    </source>
</evidence>
<geneLocation type="plasmid" evidence="19">
    <name>pp27867_1</name>
</geneLocation>
<evidence type="ECO:0000256" key="14">
    <source>
        <dbReference type="ARBA" id="ARBA00032707"/>
    </source>
</evidence>
<comment type="miscellaneous">
    <text evidence="17">Bacitracin is thought to be involved in the inhibition of peptidoglycan synthesis by sequestering undecaprenyl diphosphate, thereby reducing the pool of lipid carrier available.</text>
</comment>
<evidence type="ECO:0000313" key="18">
    <source>
        <dbReference type="EMBL" id="ANP74778.1"/>
    </source>
</evidence>
<feature type="transmembrane region" description="Helical" evidence="17">
    <location>
        <begin position="220"/>
        <end position="243"/>
    </location>
</feature>
<dbReference type="PANTHER" id="PTHR30622:SF4">
    <property type="entry name" value="UNDECAPRENYL-DIPHOSPHATASE"/>
    <property type="match status" value="1"/>
</dbReference>
<evidence type="ECO:0000313" key="19">
    <source>
        <dbReference type="Proteomes" id="UP000092582"/>
    </source>
</evidence>
<dbReference type="Proteomes" id="UP000092582">
    <property type="component" value="Plasmid pP27867_1"/>
</dbReference>
<dbReference type="NCBIfam" id="TIGR00753">
    <property type="entry name" value="undec_PP_bacA"/>
    <property type="match status" value="1"/>
</dbReference>
<keyword evidence="11 17" id="KW-0472">Membrane</keyword>
<sequence length="276" mass="28905">MGIVQGLTEFIPVSSSAHIRIVGSLLGTGADPGAAFTAITQLGTEAAVLLYFWRDIARIISRWFLSLTKRVPRSDPDARLGWFIILGSVPIVILGVALQTLIESTFRSLWIVAVTLIVFGVVLGVADAIGAKRRRLADLTVGDAAIFGGAQALALIPGVSRSGGTITAGLLMGYERTAAARYSFLLAIPAVFGSGLYELYKTVRTSCGNVSGACTPEVFTGAQTALATGIAFVVGLAVISLLMRYLATRSFLPFVIYRIALGVGLIVALTTGALTP</sequence>
<keyword evidence="8 17" id="KW-0133">Cell shape</keyword>
<dbReference type="GO" id="GO:0008360">
    <property type="term" value="P:regulation of cell shape"/>
    <property type="evidence" value="ECO:0007669"/>
    <property type="project" value="UniProtKB-KW"/>
</dbReference>
<comment type="subcellular location">
    <subcellularLocation>
        <location evidence="1 17">Cell membrane</location>
        <topology evidence="1 17">Multi-pass membrane protein</topology>
    </subcellularLocation>
</comment>
<dbReference type="GO" id="GO:0046677">
    <property type="term" value="P:response to antibiotic"/>
    <property type="evidence" value="ECO:0007669"/>
    <property type="project" value="UniProtKB-UniRule"/>
</dbReference>
<dbReference type="GO" id="GO:0005886">
    <property type="term" value="C:plasma membrane"/>
    <property type="evidence" value="ECO:0007669"/>
    <property type="project" value="UniProtKB-SubCell"/>
</dbReference>
<dbReference type="GO" id="GO:0050380">
    <property type="term" value="F:undecaprenyl-diphosphatase activity"/>
    <property type="evidence" value="ECO:0007669"/>
    <property type="project" value="UniProtKB-UniRule"/>
</dbReference>
<keyword evidence="5 17" id="KW-1003">Cell membrane</keyword>
<name>A0A1B1BQG4_9MICO</name>
<reference evidence="18 19" key="1">
    <citation type="submission" date="2016-06" db="EMBL/GenBank/DDBJ databases">
        <title>Genome sequencing of Cryobacterium arcticum PAMC 27867.</title>
        <authorList>
            <person name="Lee J."/>
            <person name="Kim O.-S."/>
        </authorList>
    </citation>
    <scope>NUCLEOTIDE SEQUENCE [LARGE SCALE GENOMIC DNA]</scope>
    <source>
        <strain evidence="18 19">PAMC 27867</strain>
        <plasmid evidence="19">pp27867_1</plasmid>
    </source>
</reference>
<dbReference type="KEGG" id="cart:PA27867_3864"/>
<dbReference type="EMBL" id="CP016283">
    <property type="protein sequence ID" value="ANP74778.1"/>
    <property type="molecule type" value="Genomic_DNA"/>
</dbReference>
<protein>
    <recommendedName>
        <fullName evidence="4 17">Undecaprenyl-diphosphatase</fullName>
        <ecNumber evidence="3 17">3.6.1.27</ecNumber>
    </recommendedName>
    <alternativeName>
        <fullName evidence="15 17">Bacitracin resistance protein</fullName>
    </alternativeName>
    <alternativeName>
        <fullName evidence="14 17">Undecaprenyl pyrophosphate phosphatase</fullName>
    </alternativeName>
</protein>
<evidence type="ECO:0000256" key="8">
    <source>
        <dbReference type="ARBA" id="ARBA00022960"/>
    </source>
</evidence>
<evidence type="ECO:0000256" key="4">
    <source>
        <dbReference type="ARBA" id="ARBA00021581"/>
    </source>
</evidence>
<evidence type="ECO:0000256" key="15">
    <source>
        <dbReference type="ARBA" id="ARBA00032932"/>
    </source>
</evidence>
<comment type="similarity">
    <text evidence="2 17">Belongs to the UppP family.</text>
</comment>
<dbReference type="NCBIfam" id="NF001392">
    <property type="entry name" value="PRK00281.2-1"/>
    <property type="match status" value="1"/>
</dbReference>
<keyword evidence="7 17" id="KW-0378">Hydrolase</keyword>
<dbReference type="HAMAP" id="MF_01006">
    <property type="entry name" value="Undec_diphosphatase"/>
    <property type="match status" value="1"/>
</dbReference>
<dbReference type="PATRIC" id="fig|670052.7.peg.3972"/>
<evidence type="ECO:0000256" key="16">
    <source>
        <dbReference type="ARBA" id="ARBA00047594"/>
    </source>
</evidence>
<keyword evidence="18" id="KW-0614">Plasmid</keyword>
<proteinExistence type="inferred from homology"/>
<feature type="transmembrane region" description="Helical" evidence="17">
    <location>
        <begin position="182"/>
        <end position="200"/>
    </location>
</feature>
<evidence type="ECO:0000256" key="7">
    <source>
        <dbReference type="ARBA" id="ARBA00022801"/>
    </source>
</evidence>
<organism evidence="18 19">
    <name type="scientific">Cryobacterium arcticum</name>
    <dbReference type="NCBI Taxonomy" id="670052"/>
    <lineage>
        <taxon>Bacteria</taxon>
        <taxon>Bacillati</taxon>
        <taxon>Actinomycetota</taxon>
        <taxon>Actinomycetes</taxon>
        <taxon>Micrococcales</taxon>
        <taxon>Microbacteriaceae</taxon>
        <taxon>Cryobacterium</taxon>
    </lineage>
</organism>
<feature type="transmembrane region" description="Helical" evidence="17">
    <location>
        <begin position="108"/>
        <end position="126"/>
    </location>
</feature>
<dbReference type="EC" id="3.6.1.27" evidence="3 17"/>
<keyword evidence="9 17" id="KW-0573">Peptidoglycan synthesis</keyword>